<evidence type="ECO:0000256" key="1">
    <source>
        <dbReference type="ARBA" id="ARBA00038501"/>
    </source>
</evidence>
<dbReference type="GO" id="GO:0003824">
    <property type="term" value="F:catalytic activity"/>
    <property type="evidence" value="ECO:0007669"/>
    <property type="project" value="UniProtKB-ARBA"/>
</dbReference>
<dbReference type="InterPro" id="IPR016040">
    <property type="entry name" value="NAD(P)-bd_dom"/>
</dbReference>
<keyword evidence="8" id="KW-1185">Reference proteome</keyword>
<dbReference type="Pfam" id="PF13460">
    <property type="entry name" value="NAD_binding_10"/>
    <property type="match status" value="1"/>
</dbReference>
<dbReference type="InterPro" id="IPR036291">
    <property type="entry name" value="NAD(P)-bd_dom_sf"/>
</dbReference>
<dbReference type="EnsemblMetazoa" id="Aqu2.1.16114_001">
    <property type="protein sequence ID" value="Aqu2.1.16114_001"/>
    <property type="gene ID" value="Aqu2.1.16114"/>
</dbReference>
<evidence type="ECO:0000256" key="4">
    <source>
        <dbReference type="ARBA" id="ARBA00043145"/>
    </source>
</evidence>
<evidence type="ECO:0000313" key="7">
    <source>
        <dbReference type="EnsemblMetazoa" id="Aqu2.1.16114_001"/>
    </source>
</evidence>
<proteinExistence type="inferred from homology"/>
<organism evidence="7">
    <name type="scientific">Amphimedon queenslandica</name>
    <name type="common">Sponge</name>
    <dbReference type="NCBI Taxonomy" id="400682"/>
    <lineage>
        <taxon>Eukaryota</taxon>
        <taxon>Metazoa</taxon>
        <taxon>Porifera</taxon>
        <taxon>Demospongiae</taxon>
        <taxon>Heteroscleromorpha</taxon>
        <taxon>Haplosclerida</taxon>
        <taxon>Niphatidae</taxon>
        <taxon>Amphimedon</taxon>
    </lineage>
</organism>
<dbReference type="OMA" id="PEDQFTN"/>
<evidence type="ECO:0000256" key="3">
    <source>
        <dbReference type="ARBA" id="ARBA00042000"/>
    </source>
</evidence>
<reference evidence="8" key="1">
    <citation type="journal article" date="2010" name="Nature">
        <title>The Amphimedon queenslandica genome and the evolution of animal complexity.</title>
        <authorList>
            <person name="Srivastava M."/>
            <person name="Simakov O."/>
            <person name="Chapman J."/>
            <person name="Fahey B."/>
            <person name="Gauthier M.E."/>
            <person name="Mitros T."/>
            <person name="Richards G.S."/>
            <person name="Conaco C."/>
            <person name="Dacre M."/>
            <person name="Hellsten U."/>
            <person name="Larroux C."/>
            <person name="Putnam N.H."/>
            <person name="Stanke M."/>
            <person name="Adamska M."/>
            <person name="Darling A."/>
            <person name="Degnan S.M."/>
            <person name="Oakley T.H."/>
            <person name="Plachetzki D.C."/>
            <person name="Zhai Y."/>
            <person name="Adamski M."/>
            <person name="Calcino A."/>
            <person name="Cummins S.F."/>
            <person name="Goodstein D.M."/>
            <person name="Harris C."/>
            <person name="Jackson D.J."/>
            <person name="Leys S.P."/>
            <person name="Shu S."/>
            <person name="Woodcroft B.J."/>
            <person name="Vervoort M."/>
            <person name="Kosik K.S."/>
            <person name="Manning G."/>
            <person name="Degnan B.M."/>
            <person name="Rokhsar D.S."/>
        </authorList>
    </citation>
    <scope>NUCLEOTIDE SEQUENCE [LARGE SCALE GENOMIC DNA]</scope>
</reference>
<sequence length="367" mass="41109">MATILRSQRSLKIAPRTSCIIELTKKSISSDVKRGTGGRSSFSGTVATVFGCTGFCGRYIVNRLGQVGSQIVAPYRGDEHDYRHLRPMGDLGQILFRSFNLRDPESVTKTLEYSNVVVNAIGRDYETRNFKFDDVHVQGSRVIAEAAKKAGVKRLIHFSALGASKDSPSKFLQSKAAGEEAVREVFPDATIIRPAAIYGREDRYFNLCAKFKVFPLGRVPLMNYGHGIYKYPVSVVDVAKAVVQIIADQGTAGTTYELVGPKQYLLLDLVDYLFRVIHRPFRPINLPRFVFRMTAWGLEQSPFIPYLTRDVLTRMYLSEEPSGDLPGLEDLGITPITVEEAALFILRRYRGFFDFGKSVDEIEPEAK</sequence>
<dbReference type="SUPFAM" id="SSF51735">
    <property type="entry name" value="NAD(P)-binding Rossmann-fold domains"/>
    <property type="match status" value="1"/>
</dbReference>
<evidence type="ECO:0000259" key="6">
    <source>
        <dbReference type="Pfam" id="PF13460"/>
    </source>
</evidence>
<dbReference type="STRING" id="400682.A0A1X7TME2"/>
<dbReference type="OrthoDB" id="275457at2759"/>
<gene>
    <name evidence="7" type="primary">100639671</name>
</gene>
<dbReference type="eggNOG" id="KOG2865">
    <property type="taxonomic scope" value="Eukaryota"/>
</dbReference>
<dbReference type="PANTHER" id="PTHR12126:SF11">
    <property type="entry name" value="NADH DEHYDROGENASE [UBIQUINONE] 1 ALPHA SUBCOMPLEX SUBUNIT 9, MITOCHONDRIAL"/>
    <property type="match status" value="1"/>
</dbReference>
<dbReference type="PANTHER" id="PTHR12126">
    <property type="entry name" value="NADH-UBIQUINONE OXIDOREDUCTASE 39 KDA SUBUNIT-RELATED"/>
    <property type="match status" value="1"/>
</dbReference>
<dbReference type="GO" id="GO:0044877">
    <property type="term" value="F:protein-containing complex binding"/>
    <property type="evidence" value="ECO:0007669"/>
    <property type="project" value="TreeGrafter"/>
</dbReference>
<dbReference type="InParanoid" id="A0A1X7TME2"/>
<protein>
    <recommendedName>
        <fullName evidence="2">NADH dehydrogenase [ubiquinone] 1 alpha subcomplex subunit 9, mitochondrial</fullName>
    </recommendedName>
    <alternativeName>
        <fullName evidence="4">Complex I-39kD</fullName>
    </alternativeName>
    <alternativeName>
        <fullName evidence="3">NADH-ubiquinone oxidoreductase 39 kDa subunit</fullName>
    </alternativeName>
</protein>
<dbReference type="InterPro" id="IPR051207">
    <property type="entry name" value="ComplexI_NDUFA9_subunit"/>
</dbReference>
<name>A0A1X7TME2_AMPQE</name>
<comment type="subunit">
    <text evidence="5">Complex I is composed of 45 different subunits. This a component of the hydrophobic protein fraction. Interacts with BLOC1S1. Interacts with SLC2A4. Interacts with CLOCK. Interacts with RAB5IF.</text>
</comment>
<evidence type="ECO:0000313" key="8">
    <source>
        <dbReference type="Proteomes" id="UP000007879"/>
    </source>
</evidence>
<reference evidence="7" key="2">
    <citation type="submission" date="2017-05" db="UniProtKB">
        <authorList>
            <consortium name="EnsemblMetazoa"/>
        </authorList>
    </citation>
    <scope>IDENTIFICATION</scope>
</reference>
<accession>A0A1X7TME2</accession>
<dbReference type="Proteomes" id="UP000007879">
    <property type="component" value="Unassembled WGS sequence"/>
</dbReference>
<dbReference type="KEGG" id="aqu:100639671"/>
<dbReference type="AlphaFoldDB" id="A0A1X7TME2"/>
<dbReference type="Gene3D" id="3.40.50.720">
    <property type="entry name" value="NAD(P)-binding Rossmann-like Domain"/>
    <property type="match status" value="1"/>
</dbReference>
<dbReference type="EnsemblMetazoa" id="XM_003390171.3">
    <property type="protein sequence ID" value="XP_003390219.1"/>
    <property type="gene ID" value="LOC100639671"/>
</dbReference>
<feature type="domain" description="NAD(P)-binding" evidence="6">
    <location>
        <begin position="51"/>
        <end position="212"/>
    </location>
</feature>
<comment type="similarity">
    <text evidence="1">Belongs to the complex I NDUFA9 subunit family.</text>
</comment>
<dbReference type="CDD" id="cd05271">
    <property type="entry name" value="NDUFA9_like_SDR_a"/>
    <property type="match status" value="1"/>
</dbReference>
<dbReference type="GO" id="GO:0005739">
    <property type="term" value="C:mitochondrion"/>
    <property type="evidence" value="ECO:0007669"/>
    <property type="project" value="TreeGrafter"/>
</dbReference>
<evidence type="ECO:0000256" key="2">
    <source>
        <dbReference type="ARBA" id="ARBA00040720"/>
    </source>
</evidence>
<evidence type="ECO:0000256" key="5">
    <source>
        <dbReference type="ARBA" id="ARBA00046455"/>
    </source>
</evidence>